<evidence type="ECO:0000256" key="14">
    <source>
        <dbReference type="ARBA" id="ARBA00061589"/>
    </source>
</evidence>
<dbReference type="Gene3D" id="3.10.120.10">
    <property type="entry name" value="Cytochrome b5-like heme/steroid binding domain"/>
    <property type="match status" value="1"/>
</dbReference>
<dbReference type="GO" id="GO:0046872">
    <property type="term" value="F:metal ion binding"/>
    <property type="evidence" value="ECO:0007669"/>
    <property type="project" value="UniProtKB-KW"/>
</dbReference>
<evidence type="ECO:0000256" key="2">
    <source>
        <dbReference type="ARBA" id="ARBA00001970"/>
    </source>
</evidence>
<feature type="region of interest" description="Disordered" evidence="17">
    <location>
        <begin position="538"/>
        <end position="557"/>
    </location>
</feature>
<sequence>MFRRLPFARCSRKVVKGSNARRLVSGRVGATRVKPTNWKLPLISALLLSAAAVTWNSIPVALALEESTRQGVTVEELQKHTSAESVWVAINGKVYDLTGFLTRHPGGAGIILKYAGKNASTIFNKFHAPNFVDKYLTPDECLGPLIGELEPEIDITEVGSSELRQEYIDNMPPISEIFRVSDFEYIARKILPPSAWYYYSSGADDEVTLRENHNAFSRIYFKPRVLVDVSNVDLSTTLMGSPVTVPFYSSATAQGKLGHPDGECSIARGCGKEGVIQMISNYSSYPLADIIGAAEKDQHQWFQLYHENESNTKSLVSECEELGLKGIFVTVDTPELGRREKDMRLRAQIEANSDISDDSSGAQDLNSAVSYGKDTSVTWKDVENISSGTRIPVAIKGVQSVDDVVLAAEKGFKTVVISNHGGRQLDYSRAPVEVLADAMPVLKEKGLDGKIDIYVDGGVRRGSDIIKCLALGAKGVGLGRIFLYANSCYGEEGVRKAIELLKSEMILDMKLLGVKKISDLGPQHLDLRSIHSRLPPNDNLYNENYEPLTPPTFKHER</sequence>
<dbReference type="PROSITE" id="PS50255">
    <property type="entry name" value="CYTOCHROME_B5_2"/>
    <property type="match status" value="1"/>
</dbReference>
<evidence type="ECO:0000256" key="9">
    <source>
        <dbReference type="ARBA" id="ARBA00023002"/>
    </source>
</evidence>
<evidence type="ECO:0000259" key="19">
    <source>
        <dbReference type="PROSITE" id="PS51349"/>
    </source>
</evidence>
<dbReference type="Pfam" id="PF00173">
    <property type="entry name" value="Cyt-b5"/>
    <property type="match status" value="1"/>
</dbReference>
<dbReference type="GO" id="GO:0006089">
    <property type="term" value="P:lactate metabolic process"/>
    <property type="evidence" value="ECO:0007669"/>
    <property type="project" value="TreeGrafter"/>
</dbReference>
<evidence type="ECO:0000256" key="4">
    <source>
        <dbReference type="ARBA" id="ARBA00011881"/>
    </source>
</evidence>
<gene>
    <name evidence="20" type="ORF">CXQ85_000002</name>
</gene>
<dbReference type="PROSITE" id="PS00191">
    <property type="entry name" value="CYTOCHROME_B5_1"/>
    <property type="match status" value="1"/>
</dbReference>
<dbReference type="FunFam" id="3.20.20.70:FF:000062">
    <property type="entry name" value="Cytochrome b2, mitochondrial, putative"/>
    <property type="match status" value="1"/>
</dbReference>
<comment type="catalytic activity">
    <reaction evidence="12">
        <text>(S)-lactate + 2 Fe(III)-[cytochrome c] = 2 Fe(II)-[cytochrome c] + pyruvate + 2 H(+)</text>
        <dbReference type="Rhea" id="RHEA:19909"/>
        <dbReference type="Rhea" id="RHEA-COMP:10350"/>
        <dbReference type="Rhea" id="RHEA-COMP:14399"/>
        <dbReference type="ChEBI" id="CHEBI:15361"/>
        <dbReference type="ChEBI" id="CHEBI:15378"/>
        <dbReference type="ChEBI" id="CHEBI:16651"/>
        <dbReference type="ChEBI" id="CHEBI:29033"/>
        <dbReference type="ChEBI" id="CHEBI:29034"/>
        <dbReference type="EC" id="1.1.2.3"/>
    </reaction>
    <physiologicalReaction direction="left-to-right" evidence="12">
        <dbReference type="Rhea" id="RHEA:19910"/>
    </physiologicalReaction>
</comment>
<evidence type="ECO:0000256" key="11">
    <source>
        <dbReference type="ARBA" id="ARBA00023128"/>
    </source>
</evidence>
<evidence type="ECO:0000256" key="17">
    <source>
        <dbReference type="SAM" id="MobiDB-lite"/>
    </source>
</evidence>
<dbReference type="InterPro" id="IPR018506">
    <property type="entry name" value="Cyt_B5_heme-BS"/>
</dbReference>
<dbReference type="SUPFAM" id="SSF55856">
    <property type="entry name" value="Cytochrome b5-like heme/steroid binding domain"/>
    <property type="match status" value="1"/>
</dbReference>
<evidence type="ECO:0000256" key="1">
    <source>
        <dbReference type="ARBA" id="ARBA00001917"/>
    </source>
</evidence>
<name>A0A2V1AS39_9ASCO</name>
<dbReference type="EC" id="1.1.2.3" evidence="15"/>
<dbReference type="Pfam" id="PF01070">
    <property type="entry name" value="FMN_dh"/>
    <property type="match status" value="1"/>
</dbReference>
<dbReference type="InterPro" id="IPR000262">
    <property type="entry name" value="FMN-dep_DH"/>
</dbReference>
<keyword evidence="5" id="KW-0349">Heme</keyword>
<evidence type="ECO:0000256" key="13">
    <source>
        <dbReference type="ARBA" id="ARBA00061137"/>
    </source>
</evidence>
<protein>
    <recommendedName>
        <fullName evidence="16">L-lactate dehydrogenase (cytochrome)</fullName>
        <ecNumber evidence="15">1.1.2.3</ecNumber>
    </recommendedName>
</protein>
<comment type="similarity">
    <text evidence="14">In the N-terminal section; belongs to the cytochrome b5 family.</text>
</comment>
<dbReference type="Proteomes" id="UP000244309">
    <property type="component" value="Unassembled WGS sequence"/>
</dbReference>
<keyword evidence="6" id="KW-0285">Flavoprotein</keyword>
<dbReference type="VEuPathDB" id="FungiDB:CXQ85_000002"/>
<evidence type="ECO:0000256" key="10">
    <source>
        <dbReference type="ARBA" id="ARBA00023004"/>
    </source>
</evidence>
<evidence type="ECO:0000256" key="15">
    <source>
        <dbReference type="ARBA" id="ARBA00066458"/>
    </source>
</evidence>
<keyword evidence="7" id="KW-0288">FMN</keyword>
<dbReference type="OrthoDB" id="1925334at2759"/>
<dbReference type="RefSeq" id="XP_025341977.1">
    <property type="nucleotide sequence ID" value="XM_025483762.1"/>
</dbReference>
<comment type="cofactor">
    <cofactor evidence="1">
        <name>FMN</name>
        <dbReference type="ChEBI" id="CHEBI:58210"/>
    </cofactor>
</comment>
<evidence type="ECO:0000256" key="6">
    <source>
        <dbReference type="ARBA" id="ARBA00022630"/>
    </source>
</evidence>
<evidence type="ECO:0000259" key="18">
    <source>
        <dbReference type="PROSITE" id="PS50255"/>
    </source>
</evidence>
<dbReference type="SUPFAM" id="SSF51395">
    <property type="entry name" value="FMN-linked oxidoreductases"/>
    <property type="match status" value="1"/>
</dbReference>
<reference evidence="20 21" key="1">
    <citation type="submission" date="2017-12" db="EMBL/GenBank/DDBJ databases">
        <title>Genome Sequence of a Multidrug-Resistant Candida haemulonii Isolate from a Patient with Chronic Leg Ulcers in Israel.</title>
        <authorList>
            <person name="Chow N.A."/>
            <person name="Gade L."/>
            <person name="Batra D."/>
            <person name="Rowe L.A."/>
            <person name="Ben-Ami R."/>
            <person name="Loparev V.N."/>
            <person name="Litvintseva A.P."/>
        </authorList>
    </citation>
    <scope>NUCLEOTIDE SEQUENCE [LARGE SCALE GENOMIC DNA]</scope>
    <source>
        <strain evidence="20 21">B11899</strain>
    </source>
</reference>
<organism evidence="20 21">
    <name type="scientific">Candidozyma haemuli</name>
    <dbReference type="NCBI Taxonomy" id="45357"/>
    <lineage>
        <taxon>Eukaryota</taxon>
        <taxon>Fungi</taxon>
        <taxon>Dikarya</taxon>
        <taxon>Ascomycota</taxon>
        <taxon>Saccharomycotina</taxon>
        <taxon>Pichiomycetes</taxon>
        <taxon>Metschnikowiaceae</taxon>
        <taxon>Candidozyma</taxon>
    </lineage>
</organism>
<keyword evidence="9" id="KW-0560">Oxidoreductase</keyword>
<evidence type="ECO:0000256" key="5">
    <source>
        <dbReference type="ARBA" id="ARBA00022617"/>
    </source>
</evidence>
<evidence type="ECO:0000313" key="21">
    <source>
        <dbReference type="Proteomes" id="UP000244309"/>
    </source>
</evidence>
<dbReference type="AlphaFoldDB" id="A0A2V1AS39"/>
<comment type="subcellular location">
    <subcellularLocation>
        <location evidence="3">Mitochondrion intermembrane space</location>
    </subcellularLocation>
</comment>
<dbReference type="EMBL" id="PKFO01000005">
    <property type="protein sequence ID" value="PVH21037.1"/>
    <property type="molecule type" value="Genomic_DNA"/>
</dbReference>
<dbReference type="Gene3D" id="3.20.20.70">
    <property type="entry name" value="Aldolase class I"/>
    <property type="match status" value="1"/>
</dbReference>
<keyword evidence="10" id="KW-0408">Iron</keyword>
<evidence type="ECO:0000256" key="16">
    <source>
        <dbReference type="ARBA" id="ARBA00068515"/>
    </source>
</evidence>
<dbReference type="InterPro" id="IPR036400">
    <property type="entry name" value="Cyt_B5-like_heme/steroid_sf"/>
</dbReference>
<feature type="domain" description="FMN hydroxy acid dehydrogenase" evidence="19">
    <location>
        <begin position="172"/>
        <end position="530"/>
    </location>
</feature>
<dbReference type="PANTHER" id="PTHR10578:SF148">
    <property type="entry name" value="L-LACTATE DEHYDROGENASE (CYTOCHROME)"/>
    <property type="match status" value="1"/>
</dbReference>
<dbReference type="PANTHER" id="PTHR10578">
    <property type="entry name" value="S -2-HYDROXY-ACID OXIDASE-RELATED"/>
    <property type="match status" value="1"/>
</dbReference>
<dbReference type="GO" id="GO:0005758">
    <property type="term" value="C:mitochondrial intermembrane space"/>
    <property type="evidence" value="ECO:0007669"/>
    <property type="project" value="UniProtKB-SubCell"/>
</dbReference>
<comment type="similarity">
    <text evidence="13">In the C-terminal section; belongs to the FMN-dependent alpha-hydroxy acid dehydrogenase family.</text>
</comment>
<evidence type="ECO:0000256" key="12">
    <source>
        <dbReference type="ARBA" id="ARBA00052399"/>
    </source>
</evidence>
<evidence type="ECO:0000256" key="7">
    <source>
        <dbReference type="ARBA" id="ARBA00022643"/>
    </source>
</evidence>
<keyword evidence="21" id="KW-1185">Reference proteome</keyword>
<evidence type="ECO:0000313" key="20">
    <source>
        <dbReference type="EMBL" id="PVH21037.1"/>
    </source>
</evidence>
<dbReference type="GO" id="GO:0004460">
    <property type="term" value="F:L-lactate dehydrogenase (cytochrome) activity"/>
    <property type="evidence" value="ECO:0007669"/>
    <property type="project" value="UniProtKB-EC"/>
</dbReference>
<comment type="caution">
    <text evidence="20">The sequence shown here is derived from an EMBL/GenBank/DDBJ whole genome shotgun (WGS) entry which is preliminary data.</text>
</comment>
<proteinExistence type="inferred from homology"/>
<dbReference type="InterPro" id="IPR037458">
    <property type="entry name" value="L-MDH/L-LDH_FMN-bd"/>
</dbReference>
<accession>A0A2V1AS39</accession>
<dbReference type="GO" id="GO:0020037">
    <property type="term" value="F:heme binding"/>
    <property type="evidence" value="ECO:0007669"/>
    <property type="project" value="InterPro"/>
</dbReference>
<comment type="cofactor">
    <cofactor evidence="2">
        <name>heme b</name>
        <dbReference type="ChEBI" id="CHEBI:60344"/>
    </cofactor>
</comment>
<dbReference type="InterPro" id="IPR013785">
    <property type="entry name" value="Aldolase_TIM"/>
</dbReference>
<comment type="subunit">
    <text evidence="4">Homotetramer.</text>
</comment>
<dbReference type="GeneID" id="37005335"/>
<evidence type="ECO:0000256" key="8">
    <source>
        <dbReference type="ARBA" id="ARBA00022723"/>
    </source>
</evidence>
<dbReference type="PROSITE" id="PS51349">
    <property type="entry name" value="FMN_HYDROXY_ACID_DH_2"/>
    <property type="match status" value="1"/>
</dbReference>
<keyword evidence="11" id="KW-0496">Mitochondrion</keyword>
<dbReference type="STRING" id="45357.A0A2V1AS39"/>
<dbReference type="PROSITE" id="PS00557">
    <property type="entry name" value="FMN_HYDROXY_ACID_DH_1"/>
    <property type="match status" value="1"/>
</dbReference>
<dbReference type="InterPro" id="IPR001199">
    <property type="entry name" value="Cyt_B5-like_heme/steroid-bd"/>
</dbReference>
<keyword evidence="8" id="KW-0479">Metal-binding</keyword>
<dbReference type="InterPro" id="IPR037396">
    <property type="entry name" value="FMN_HAD"/>
</dbReference>
<feature type="domain" description="Cytochrome b5 heme-binding" evidence="18">
    <location>
        <begin position="69"/>
        <end position="150"/>
    </location>
</feature>
<dbReference type="InterPro" id="IPR008259">
    <property type="entry name" value="FMN_hydac_DH_AS"/>
</dbReference>
<dbReference type="SMART" id="SM01117">
    <property type="entry name" value="Cyt-b5"/>
    <property type="match status" value="1"/>
</dbReference>
<evidence type="ECO:0000256" key="3">
    <source>
        <dbReference type="ARBA" id="ARBA00004569"/>
    </source>
</evidence>
<dbReference type="CDD" id="cd02922">
    <property type="entry name" value="FCB2_FMN"/>
    <property type="match status" value="1"/>
</dbReference>